<feature type="domain" description="NB-ARC" evidence="2">
    <location>
        <begin position="255"/>
        <end position="381"/>
    </location>
</feature>
<evidence type="ECO:0000256" key="1">
    <source>
        <dbReference type="SAM" id="MobiDB-lite"/>
    </source>
</evidence>
<evidence type="ECO:0000313" key="4">
    <source>
        <dbReference type="Proteomes" id="UP001056079"/>
    </source>
</evidence>
<dbReference type="PANTHER" id="PTHR35205">
    <property type="entry name" value="NB-ARC AND TPR DOMAIN PROTEIN"/>
    <property type="match status" value="1"/>
</dbReference>
<dbReference type="Pfam" id="PF00931">
    <property type="entry name" value="NB-ARC"/>
    <property type="match status" value="1"/>
</dbReference>
<sequence>MGGIDTARGMAFQTACAILQLIRTADQYPEAETFRVEGADEAIDFEVRDAQGRPLLLAQAKTRVEPRTWSGPELVRLARRWAKADPDGTAVLRFLSDGPVQASGQAVRDAAERARALPDPEQWLASCDGLATSIALTVEDHALMRRLEINTRTGPWNQILDEARLELLRLAPAAVAPAELEATVDALFVKMFQWSGERRIDRRTVRLDELPGLLRGRRTASGQGANDSPDPRRALFRGVPSATGLRGRTKELDALGKLFDQEPGIGTARVVVSGLGGIGKSSVARLYAHQNREAYDFAWWIPSDSRGEVISAYRQLVAEEQQEVELTTEAEIVERVSRRLGHLGTRLLLVYDNVANPEQLQGLVPAEGAHVLVTTRDSAWAAAEGGLVVGRMATEEATRWATDRLPRLTEPEAAALVDAVERIPLGIAQATGYIAATECPVDVYLAELSECRARLLDNHGFVPFDYVEGVTLTAAVTLSVGRVLSHALRSPDGSEPQLAAEMLARCALLAPDFIPLHLAALDMPTGSAVYGAVAELRRFSLVAPQDGMLAIHRIVQAVVRTLMDSEAVKSMYGRFQYELVTQLVACQKQNRWAEASTLVEHAVHVAHHVCEGGRVDGSTVALLANTAGAVANVHGDLARSEGLLRKALAVVDEFEDAGMDDAVYRRAATTTTLAQCLQNQQKFDEAAVAAQTAWALLEGLETLDPEQVEHLLLAHVTDMRAAVATDRFADVARAAVRLEAVLGREDVATPVELKIRLEQAQMLVWTKNWETAAMAINVARGLIGAADEPNAELLFLDAMVKASTGHLEEALAITAVIPEPTERAAVTIMRHHADQMVEAAHAVMAGSLRRHAEGTPTDVWILNASESLLEQAEALLEAHTEAGPDVLAHVRQRFAVLAWTRHTLGHPGGGLEQSRALMRESLEMFESIGQNQVPLAVTAREFLKSGGREDDPVERTVVEGPPRSVPDPPRGTGTHPISAFPWENVLAWVRAAPPDARSLFALLGATSYHLGERTAPSPAFVALAFTAAARPLGLTLRMIPTMLKVTFDGVPLGLPDQATEPTLTPTGEIRGHITLWCEEAGRLVDPALMIAQERFPTDAEEREAFLAPVVFPAPDVNSLFAFRPTTPRGRHLLVYDFRPDWEEHLAKVLPRLDRTAVATFAQQIASTATLATTTA</sequence>
<reference evidence="3" key="1">
    <citation type="submission" date="2021-08" db="EMBL/GenBank/DDBJ databases">
        <title>DNA methylation of m4C regulates biosynthesis of daptomycin in Streptomyces roseosporus L30.</title>
        <authorList>
            <person name="Fang J.-L."/>
        </authorList>
    </citation>
    <scope>NUCLEOTIDE SEQUENCE</scope>
    <source>
        <strain evidence="3">L30</strain>
    </source>
</reference>
<dbReference type="Gene3D" id="1.25.40.10">
    <property type="entry name" value="Tetratricopeptide repeat domain"/>
    <property type="match status" value="1"/>
</dbReference>
<dbReference type="EMBL" id="CP098609">
    <property type="protein sequence ID" value="USC47279.1"/>
    <property type="molecule type" value="Genomic_DNA"/>
</dbReference>
<dbReference type="InterPro" id="IPR002182">
    <property type="entry name" value="NB-ARC"/>
</dbReference>
<name>A0ABY4UY21_STRFL</name>
<dbReference type="SUPFAM" id="SSF52540">
    <property type="entry name" value="P-loop containing nucleoside triphosphate hydrolases"/>
    <property type="match status" value="1"/>
</dbReference>
<feature type="compositionally biased region" description="Basic and acidic residues" evidence="1">
    <location>
        <begin position="945"/>
        <end position="957"/>
    </location>
</feature>
<dbReference type="Gene3D" id="3.40.50.300">
    <property type="entry name" value="P-loop containing nucleotide triphosphate hydrolases"/>
    <property type="match status" value="1"/>
</dbReference>
<feature type="region of interest" description="Disordered" evidence="1">
    <location>
        <begin position="945"/>
        <end position="972"/>
    </location>
</feature>
<dbReference type="InterPro" id="IPR011990">
    <property type="entry name" value="TPR-like_helical_dom_sf"/>
</dbReference>
<dbReference type="Proteomes" id="UP001056079">
    <property type="component" value="Chromosome"/>
</dbReference>
<protein>
    <submittedName>
        <fullName evidence="3">NB-ARC domain-containing protein</fullName>
    </submittedName>
</protein>
<dbReference type="RefSeq" id="WP_006127283.1">
    <property type="nucleotide sequence ID" value="NZ_CP098609.1"/>
</dbReference>
<dbReference type="InterPro" id="IPR027417">
    <property type="entry name" value="P-loop_NTPase"/>
</dbReference>
<accession>A0ABY4UY21</accession>
<evidence type="ECO:0000313" key="3">
    <source>
        <dbReference type="EMBL" id="USC47279.1"/>
    </source>
</evidence>
<keyword evidence="4" id="KW-1185">Reference proteome</keyword>
<organism evidence="3 4">
    <name type="scientific">Streptomyces filamentosus</name>
    <name type="common">Streptomyces roseosporus</name>
    <dbReference type="NCBI Taxonomy" id="67294"/>
    <lineage>
        <taxon>Bacteria</taxon>
        <taxon>Bacillati</taxon>
        <taxon>Actinomycetota</taxon>
        <taxon>Actinomycetes</taxon>
        <taxon>Kitasatosporales</taxon>
        <taxon>Streptomycetaceae</taxon>
        <taxon>Streptomyces</taxon>
    </lineage>
</organism>
<evidence type="ECO:0000259" key="2">
    <source>
        <dbReference type="Pfam" id="PF00931"/>
    </source>
</evidence>
<gene>
    <name evidence="3" type="ORF">K7395_11225</name>
</gene>
<dbReference type="PANTHER" id="PTHR35205:SF1">
    <property type="entry name" value="ZU5 DOMAIN-CONTAINING PROTEIN"/>
    <property type="match status" value="1"/>
</dbReference>
<proteinExistence type="predicted"/>